<feature type="transmembrane region" description="Helical" evidence="1">
    <location>
        <begin position="117"/>
        <end position="137"/>
    </location>
</feature>
<evidence type="ECO:0000313" key="3">
    <source>
        <dbReference type="Proteomes" id="UP000481360"/>
    </source>
</evidence>
<name>A0A7C9S086_9PSEU</name>
<accession>A0A7C9S086</accession>
<gene>
    <name evidence="2" type="ORF">G7043_46010</name>
</gene>
<evidence type="ECO:0000256" key="1">
    <source>
        <dbReference type="SAM" id="Phobius"/>
    </source>
</evidence>
<keyword evidence="3" id="KW-1185">Reference proteome</keyword>
<feature type="transmembrane region" description="Helical" evidence="1">
    <location>
        <begin position="66"/>
        <end position="97"/>
    </location>
</feature>
<organism evidence="2 3">
    <name type="scientific">Lentzea alba</name>
    <dbReference type="NCBI Taxonomy" id="2714351"/>
    <lineage>
        <taxon>Bacteria</taxon>
        <taxon>Bacillati</taxon>
        <taxon>Actinomycetota</taxon>
        <taxon>Actinomycetes</taxon>
        <taxon>Pseudonocardiales</taxon>
        <taxon>Pseudonocardiaceae</taxon>
        <taxon>Lentzea</taxon>
    </lineage>
</organism>
<evidence type="ECO:0000313" key="2">
    <source>
        <dbReference type="EMBL" id="NGY66266.1"/>
    </source>
</evidence>
<dbReference type="AlphaFoldDB" id="A0A7C9S086"/>
<comment type="caution">
    <text evidence="2">The sequence shown here is derived from an EMBL/GenBank/DDBJ whole genome shotgun (WGS) entry which is preliminary data.</text>
</comment>
<keyword evidence="1" id="KW-1133">Transmembrane helix</keyword>
<feature type="transmembrane region" description="Helical" evidence="1">
    <location>
        <begin position="20"/>
        <end position="36"/>
    </location>
</feature>
<dbReference type="EMBL" id="JAAMPJ010000021">
    <property type="protein sequence ID" value="NGY66266.1"/>
    <property type="molecule type" value="Genomic_DNA"/>
</dbReference>
<proteinExistence type="predicted"/>
<reference evidence="2 3" key="1">
    <citation type="submission" date="2020-03" db="EMBL/GenBank/DDBJ databases">
        <title>Isolation and identification of active actinomycetes.</title>
        <authorList>
            <person name="Sun X."/>
        </authorList>
    </citation>
    <scope>NUCLEOTIDE SEQUENCE [LARGE SCALE GENOMIC DNA]</scope>
    <source>
        <strain evidence="2 3">NEAU-D13</strain>
    </source>
</reference>
<sequence length="140" mass="15944">MTTHSAVRQLVRRPVVRAVLNRWPMVLALVITFDFWQAPVVPPAWTLLLVQAAYLFWGWRAPRVQLIVFGLYVALTAAVLLMAPFTFYGVGLIVFGWAAHAVWDLVHHVRNAVVPRWWSEFCGVFDLVIAVSILLVWPLP</sequence>
<keyword evidence="1" id="KW-0472">Membrane</keyword>
<dbReference type="Proteomes" id="UP000481360">
    <property type="component" value="Unassembled WGS sequence"/>
</dbReference>
<keyword evidence="1" id="KW-0812">Transmembrane</keyword>
<feature type="transmembrane region" description="Helical" evidence="1">
    <location>
        <begin position="42"/>
        <end position="59"/>
    </location>
</feature>
<protein>
    <submittedName>
        <fullName evidence="2">Uncharacterized protein</fullName>
    </submittedName>
</protein>
<dbReference type="RefSeq" id="WP_166055851.1">
    <property type="nucleotide sequence ID" value="NZ_JAAMPJ010000021.1"/>
</dbReference>